<keyword evidence="2" id="KW-1185">Reference proteome</keyword>
<evidence type="ECO:0000313" key="2">
    <source>
        <dbReference type="Proteomes" id="UP000235371"/>
    </source>
</evidence>
<evidence type="ECO:0000313" key="1">
    <source>
        <dbReference type="EMBL" id="PMD61060.1"/>
    </source>
</evidence>
<dbReference type="RefSeq" id="XP_024737964.1">
    <property type="nucleotide sequence ID" value="XM_024872385.1"/>
</dbReference>
<protein>
    <submittedName>
        <fullName evidence="1">Uncharacterized protein</fullName>
    </submittedName>
</protein>
<dbReference type="EMBL" id="KZ613787">
    <property type="protein sequence ID" value="PMD61060.1"/>
    <property type="molecule type" value="Genomic_DNA"/>
</dbReference>
<dbReference type="InterPro" id="IPR027417">
    <property type="entry name" value="P-loop_NTPase"/>
</dbReference>
<gene>
    <name evidence="1" type="ORF">K444DRAFT_385916</name>
</gene>
<dbReference type="Proteomes" id="UP000235371">
    <property type="component" value="Unassembled WGS sequence"/>
</dbReference>
<accession>A0A2J6TDG0</accession>
<dbReference type="InParanoid" id="A0A2J6TDG0"/>
<proteinExistence type="predicted"/>
<dbReference type="STRING" id="1095630.A0A2J6TDG0"/>
<reference evidence="1 2" key="1">
    <citation type="submission" date="2016-04" db="EMBL/GenBank/DDBJ databases">
        <title>A degradative enzymes factory behind the ericoid mycorrhizal symbiosis.</title>
        <authorList>
            <consortium name="DOE Joint Genome Institute"/>
            <person name="Martino E."/>
            <person name="Morin E."/>
            <person name="Grelet G."/>
            <person name="Kuo A."/>
            <person name="Kohler A."/>
            <person name="Daghino S."/>
            <person name="Barry K."/>
            <person name="Choi C."/>
            <person name="Cichocki N."/>
            <person name="Clum A."/>
            <person name="Copeland A."/>
            <person name="Hainaut M."/>
            <person name="Haridas S."/>
            <person name="Labutti K."/>
            <person name="Lindquist E."/>
            <person name="Lipzen A."/>
            <person name="Khouja H.-R."/>
            <person name="Murat C."/>
            <person name="Ohm R."/>
            <person name="Olson A."/>
            <person name="Spatafora J."/>
            <person name="Veneault-Fourrey C."/>
            <person name="Henrissat B."/>
            <person name="Grigoriev I."/>
            <person name="Martin F."/>
            <person name="Perotto S."/>
        </authorList>
    </citation>
    <scope>NUCLEOTIDE SEQUENCE [LARGE SCALE GENOMIC DNA]</scope>
    <source>
        <strain evidence="1 2">E</strain>
    </source>
</reference>
<dbReference type="SUPFAM" id="SSF52540">
    <property type="entry name" value="P-loop containing nucleoside triphosphate hydrolases"/>
    <property type="match status" value="1"/>
</dbReference>
<dbReference type="Gene3D" id="3.40.50.300">
    <property type="entry name" value="P-loop containing nucleotide triphosphate hydrolases"/>
    <property type="match status" value="1"/>
</dbReference>
<name>A0A2J6TDG0_9HELO</name>
<dbReference type="GeneID" id="36580466"/>
<organism evidence="1 2">
    <name type="scientific">Hyaloscypha bicolor E</name>
    <dbReference type="NCBI Taxonomy" id="1095630"/>
    <lineage>
        <taxon>Eukaryota</taxon>
        <taxon>Fungi</taxon>
        <taxon>Dikarya</taxon>
        <taxon>Ascomycota</taxon>
        <taxon>Pezizomycotina</taxon>
        <taxon>Leotiomycetes</taxon>
        <taxon>Helotiales</taxon>
        <taxon>Hyaloscyphaceae</taxon>
        <taxon>Hyaloscypha</taxon>
        <taxon>Hyaloscypha bicolor</taxon>
    </lineage>
</organism>
<sequence>MMKGSPGTGRTLAIELLAEHLSCPMLIINVDDIDNNDRGDTSHILFDLALRWQAFIIVQDTAPIIDMTTDQSASKAVALTRVLEWSQGNSKDEIDPQFSNYIDLIVTTQFGLTDVQSTSIWKMFLNQLRPEAVLDITAIYTAIEDVFTIYPLNGSQIRKVVRTQRVK</sequence>
<dbReference type="AlphaFoldDB" id="A0A2J6TDG0"/>